<dbReference type="Pfam" id="PF01595">
    <property type="entry name" value="CNNM"/>
    <property type="match status" value="1"/>
</dbReference>
<reference evidence="12 13" key="1">
    <citation type="submission" date="2018-12" db="EMBL/GenBank/DDBJ databases">
        <title>Corynebacterium sanguinis sp. nov., a clinically-associated and environmental corynebacterium.</title>
        <authorList>
            <person name="Gonzales-Siles L."/>
            <person name="Jaen-Luchoro D."/>
            <person name="Cardew S."/>
            <person name="Inganas E."/>
            <person name="Ohlen M."/>
            <person name="Jensie-Markopolous S."/>
            <person name="Pinyeiro-Iglesias B."/>
            <person name="Molin K."/>
            <person name="Skovbjerg S."/>
            <person name="Svensson-Stadler L."/>
            <person name="Funke G."/>
            <person name="Moore E.R.B."/>
        </authorList>
    </citation>
    <scope>NUCLEOTIDE SEQUENCE [LARGE SCALE GENOMIC DNA]</scope>
    <source>
        <strain evidence="12 13">58734</strain>
    </source>
</reference>
<evidence type="ECO:0000256" key="3">
    <source>
        <dbReference type="ARBA" id="ARBA00022692"/>
    </source>
</evidence>
<dbReference type="Gene3D" id="3.10.580.10">
    <property type="entry name" value="CBS-domain"/>
    <property type="match status" value="1"/>
</dbReference>
<dbReference type="PANTHER" id="PTHR43099:SF5">
    <property type="entry name" value="HLYC_CORC FAMILY TRANSPORTER"/>
    <property type="match status" value="1"/>
</dbReference>
<sequence>MSIWLALFLIAVLLAFNAFFVASEFALVSSRRDRLESMAAQGEKEAQRVIHSIEHLSIYLAGAQFGITICSLILGKVAEPAIAHYIEVPFMALGVPADLLHPIAFVIALAIISWLHILFGEMVPKNIAIAGPEQLALWLTPAMQMWVTITGPIIRALNWVARKTLNAFGIEQRDELESTVDEQQLANMIMKSREEGLLDAEETARLAKALRSESRSLKEVMIPLEKLTTIPYSTRGIALSTIEHAVRTTGFSRFPVERSGGALVGYLHVKDILDLMESDEVDPVVPVSRIRRLSIVDGTGSLDDALTSMHRRSAHMAQVRVNGELIGVLALEDIIEEYVGTVSDWTHES</sequence>
<comment type="caution">
    <text evidence="12">The sequence shown here is derived from an EMBL/GenBank/DDBJ whole genome shotgun (WGS) entry which is preliminary data.</text>
</comment>
<dbReference type="Pfam" id="PF00571">
    <property type="entry name" value="CBS"/>
    <property type="match status" value="1"/>
</dbReference>
<evidence type="ECO:0000313" key="13">
    <source>
        <dbReference type="Proteomes" id="UP000336646"/>
    </source>
</evidence>
<evidence type="ECO:0000313" key="12">
    <source>
        <dbReference type="EMBL" id="TVS28495.1"/>
    </source>
</evidence>
<proteinExistence type="predicted"/>
<dbReference type="GO" id="GO:0005886">
    <property type="term" value="C:plasma membrane"/>
    <property type="evidence" value="ECO:0007669"/>
    <property type="project" value="UniProtKB-SubCell"/>
</dbReference>
<dbReference type="InterPro" id="IPR051676">
    <property type="entry name" value="UPF0053_domain"/>
</dbReference>
<keyword evidence="3 8" id="KW-0812">Transmembrane</keyword>
<evidence type="ECO:0000256" key="1">
    <source>
        <dbReference type="ARBA" id="ARBA00004651"/>
    </source>
</evidence>
<feature type="domain" description="CBS" evidence="10">
    <location>
        <begin position="221"/>
        <end position="284"/>
    </location>
</feature>
<keyword evidence="5 8" id="KW-1133">Transmembrane helix</keyword>
<name>A0A6C1TYR5_9CORY</name>
<feature type="domain" description="CNNM transmembrane" evidence="11">
    <location>
        <begin position="1"/>
        <end position="202"/>
    </location>
</feature>
<dbReference type="RefSeq" id="WP_144773206.1">
    <property type="nucleotide sequence ID" value="NZ_RXIR01000012.1"/>
</dbReference>
<dbReference type="PANTHER" id="PTHR43099">
    <property type="entry name" value="UPF0053 PROTEIN YRKA"/>
    <property type="match status" value="1"/>
</dbReference>
<dbReference type="InterPro" id="IPR044751">
    <property type="entry name" value="Ion_transp-like_CBS"/>
</dbReference>
<dbReference type="PROSITE" id="PS51371">
    <property type="entry name" value="CBS"/>
    <property type="match status" value="1"/>
</dbReference>
<evidence type="ECO:0000256" key="6">
    <source>
        <dbReference type="ARBA" id="ARBA00023136"/>
    </source>
</evidence>
<dbReference type="OrthoDB" id="110231at2"/>
<keyword evidence="7" id="KW-0129">CBS domain</keyword>
<evidence type="ECO:0000256" key="8">
    <source>
        <dbReference type="PROSITE-ProRule" id="PRU01193"/>
    </source>
</evidence>
<evidence type="ECO:0000256" key="4">
    <source>
        <dbReference type="ARBA" id="ARBA00022737"/>
    </source>
</evidence>
<dbReference type="EMBL" id="RXIR01000012">
    <property type="protein sequence ID" value="TVS28495.1"/>
    <property type="molecule type" value="Genomic_DNA"/>
</dbReference>
<evidence type="ECO:0000259" key="11">
    <source>
        <dbReference type="PROSITE" id="PS51846"/>
    </source>
</evidence>
<evidence type="ECO:0000256" key="7">
    <source>
        <dbReference type="PROSITE-ProRule" id="PRU00703"/>
    </source>
</evidence>
<keyword evidence="2" id="KW-1003">Cell membrane</keyword>
<gene>
    <name evidence="12" type="ORF">EKI59_06735</name>
</gene>
<keyword evidence="6 8" id="KW-0472">Membrane</keyword>
<evidence type="ECO:0000256" key="2">
    <source>
        <dbReference type="ARBA" id="ARBA00022475"/>
    </source>
</evidence>
<protein>
    <submittedName>
        <fullName evidence="12">HlyC/CorC family transporter</fullName>
    </submittedName>
</protein>
<dbReference type="InterPro" id="IPR046342">
    <property type="entry name" value="CBS_dom_sf"/>
</dbReference>
<feature type="transmembrane region" description="Helical" evidence="9">
    <location>
        <begin position="99"/>
        <end position="119"/>
    </location>
</feature>
<dbReference type="Proteomes" id="UP000336646">
    <property type="component" value="Unassembled WGS sequence"/>
</dbReference>
<dbReference type="SUPFAM" id="SSF54631">
    <property type="entry name" value="CBS-domain pair"/>
    <property type="match status" value="1"/>
</dbReference>
<dbReference type="PROSITE" id="PS51846">
    <property type="entry name" value="CNNM"/>
    <property type="match status" value="1"/>
</dbReference>
<comment type="subcellular location">
    <subcellularLocation>
        <location evidence="1">Cell membrane</location>
        <topology evidence="1">Multi-pass membrane protein</topology>
    </subcellularLocation>
</comment>
<evidence type="ECO:0000256" key="9">
    <source>
        <dbReference type="SAM" id="Phobius"/>
    </source>
</evidence>
<accession>A0A6C1TYR5</accession>
<dbReference type="InterPro" id="IPR002550">
    <property type="entry name" value="CNNM"/>
</dbReference>
<organism evidence="12 13">
    <name type="scientific">Corynebacterium sanguinis</name>
    <dbReference type="NCBI Taxonomy" id="2594913"/>
    <lineage>
        <taxon>Bacteria</taxon>
        <taxon>Bacillati</taxon>
        <taxon>Actinomycetota</taxon>
        <taxon>Actinomycetes</taxon>
        <taxon>Mycobacteriales</taxon>
        <taxon>Corynebacteriaceae</taxon>
        <taxon>Corynebacterium</taxon>
    </lineage>
</organism>
<dbReference type="AlphaFoldDB" id="A0A6C1TYR5"/>
<keyword evidence="4" id="KW-0677">Repeat</keyword>
<evidence type="ECO:0000259" key="10">
    <source>
        <dbReference type="PROSITE" id="PS51371"/>
    </source>
</evidence>
<dbReference type="InterPro" id="IPR000644">
    <property type="entry name" value="CBS_dom"/>
</dbReference>
<evidence type="ECO:0000256" key="5">
    <source>
        <dbReference type="ARBA" id="ARBA00022989"/>
    </source>
</evidence>
<dbReference type="CDD" id="cd04590">
    <property type="entry name" value="CBS_pair_CorC_HlyC_assoc"/>
    <property type="match status" value="1"/>
</dbReference>